<reference evidence="2 3" key="1">
    <citation type="journal article" date="2013" name="Sci. Rep.">
        <title>Extraordinary expansion of a Sorangium cellulosum genome from an alkaline milieu.</title>
        <authorList>
            <person name="Han K."/>
            <person name="Li Z.F."/>
            <person name="Peng R."/>
            <person name="Zhu L.P."/>
            <person name="Zhou T."/>
            <person name="Wang L.G."/>
            <person name="Li S.G."/>
            <person name="Zhang X.B."/>
            <person name="Hu W."/>
            <person name="Wu Z.H."/>
            <person name="Qin N."/>
            <person name="Li Y.Z."/>
        </authorList>
    </citation>
    <scope>NUCLEOTIDE SEQUENCE [LARGE SCALE GENOMIC DNA]</scope>
    <source>
        <strain evidence="2 3">So0157-2</strain>
    </source>
</reference>
<name>S4XQQ2_SORCE</name>
<dbReference type="EMBL" id="CP003969">
    <property type="protein sequence ID" value="AGP35507.1"/>
    <property type="molecule type" value="Genomic_DNA"/>
</dbReference>
<dbReference type="AlphaFoldDB" id="S4XQQ2"/>
<feature type="compositionally biased region" description="Basic residues" evidence="1">
    <location>
        <begin position="295"/>
        <end position="310"/>
    </location>
</feature>
<feature type="region of interest" description="Disordered" evidence="1">
    <location>
        <begin position="147"/>
        <end position="166"/>
    </location>
</feature>
<dbReference type="KEGG" id="scu:SCE1572_13795"/>
<dbReference type="HOGENOM" id="CLU_863063_0_0_7"/>
<dbReference type="PATRIC" id="fig|1254432.3.peg.3108"/>
<accession>S4XQQ2</accession>
<gene>
    <name evidence="2" type="ORF">SCE1572_13795</name>
</gene>
<dbReference type="STRING" id="1254432.SCE1572_13795"/>
<protein>
    <submittedName>
        <fullName evidence="2">Uncharacterized protein</fullName>
    </submittedName>
</protein>
<evidence type="ECO:0000256" key="1">
    <source>
        <dbReference type="SAM" id="MobiDB-lite"/>
    </source>
</evidence>
<feature type="compositionally biased region" description="Low complexity" evidence="1">
    <location>
        <begin position="284"/>
        <end position="294"/>
    </location>
</feature>
<feature type="region of interest" description="Disordered" evidence="1">
    <location>
        <begin position="237"/>
        <end position="322"/>
    </location>
</feature>
<dbReference type="RefSeq" id="WP_020734726.1">
    <property type="nucleotide sequence ID" value="NC_021658.1"/>
</dbReference>
<evidence type="ECO:0000313" key="2">
    <source>
        <dbReference type="EMBL" id="AGP35507.1"/>
    </source>
</evidence>
<evidence type="ECO:0000313" key="3">
    <source>
        <dbReference type="Proteomes" id="UP000014803"/>
    </source>
</evidence>
<feature type="compositionally biased region" description="Basic and acidic residues" evidence="1">
    <location>
        <begin position="147"/>
        <end position="157"/>
    </location>
</feature>
<proteinExistence type="predicted"/>
<organism evidence="2 3">
    <name type="scientific">Sorangium cellulosum So0157-2</name>
    <dbReference type="NCBI Taxonomy" id="1254432"/>
    <lineage>
        <taxon>Bacteria</taxon>
        <taxon>Pseudomonadati</taxon>
        <taxon>Myxococcota</taxon>
        <taxon>Polyangia</taxon>
        <taxon>Polyangiales</taxon>
        <taxon>Polyangiaceae</taxon>
        <taxon>Sorangium</taxon>
    </lineage>
</organism>
<dbReference type="Proteomes" id="UP000014803">
    <property type="component" value="Chromosome"/>
</dbReference>
<sequence>MTAPLLSRPCGCAGAVAEERSPWSRRACGCGCEGCSRCALPGAACRSGTEEATRRPGPPAAPCLPPRPRFFPGQLVTDADLRAIVDHARLAQRLAATVTAGWGVYGGYALSPDADACAVRVGPGVALDARGRALVHGGTARLVRPERAHVGDARRASGAEPSGSPDDETFVLAAVYDDHLAALQPRYSAGCAPGAEPGGDHARVEERVRFVWLARLPDEYWVSGCLPDPCAEAHEARAHEARAPEAGAPHDACGAAPSRRHDALPTSAPRPSACGAGPGRRRTPTGWRGAGTCRATRRRSRASARRRRSTARPTPGWGRSST</sequence>